<feature type="compositionally biased region" description="Polar residues" evidence="2">
    <location>
        <begin position="28"/>
        <end position="39"/>
    </location>
</feature>
<dbReference type="InParanoid" id="A0A2J6SS06"/>
<feature type="compositionally biased region" description="Basic and acidic residues" evidence="2">
    <location>
        <begin position="421"/>
        <end position="430"/>
    </location>
</feature>
<keyword evidence="5" id="KW-1185">Reference proteome</keyword>
<accession>A0A2J6SS06</accession>
<name>A0A2J6SS06_9HELO</name>
<evidence type="ECO:0000313" key="5">
    <source>
        <dbReference type="Proteomes" id="UP000235371"/>
    </source>
</evidence>
<dbReference type="GeneID" id="36591926"/>
<feature type="compositionally biased region" description="Basic residues" evidence="2">
    <location>
        <begin position="408"/>
        <end position="420"/>
    </location>
</feature>
<feature type="domain" description="Zn(2)-C6 fungal-type" evidence="3">
    <location>
        <begin position="263"/>
        <end position="298"/>
    </location>
</feature>
<dbReference type="InterPro" id="IPR036864">
    <property type="entry name" value="Zn2-C6_fun-type_DNA-bd_sf"/>
</dbReference>
<dbReference type="RefSeq" id="XP_024730446.1">
    <property type="nucleotide sequence ID" value="XM_024883849.1"/>
</dbReference>
<dbReference type="EMBL" id="KZ613872">
    <property type="protein sequence ID" value="PMD53542.1"/>
    <property type="molecule type" value="Genomic_DNA"/>
</dbReference>
<dbReference type="PROSITE" id="PS50048">
    <property type="entry name" value="ZN2_CY6_FUNGAL_2"/>
    <property type="match status" value="1"/>
</dbReference>
<dbReference type="Proteomes" id="UP000235371">
    <property type="component" value="Unassembled WGS sequence"/>
</dbReference>
<proteinExistence type="predicted"/>
<feature type="compositionally biased region" description="Low complexity" evidence="2">
    <location>
        <begin position="176"/>
        <end position="189"/>
    </location>
</feature>
<dbReference type="InterPro" id="IPR001138">
    <property type="entry name" value="Zn2Cys6_DnaBD"/>
</dbReference>
<dbReference type="GO" id="GO:0008270">
    <property type="term" value="F:zinc ion binding"/>
    <property type="evidence" value="ECO:0007669"/>
    <property type="project" value="InterPro"/>
</dbReference>
<organism evidence="4 5">
    <name type="scientific">Hyaloscypha bicolor E</name>
    <dbReference type="NCBI Taxonomy" id="1095630"/>
    <lineage>
        <taxon>Eukaryota</taxon>
        <taxon>Fungi</taxon>
        <taxon>Dikarya</taxon>
        <taxon>Ascomycota</taxon>
        <taxon>Pezizomycotina</taxon>
        <taxon>Leotiomycetes</taxon>
        <taxon>Helotiales</taxon>
        <taxon>Hyaloscyphaceae</taxon>
        <taxon>Hyaloscypha</taxon>
        <taxon>Hyaloscypha bicolor</taxon>
    </lineage>
</organism>
<dbReference type="STRING" id="1095630.A0A2J6SS06"/>
<dbReference type="GO" id="GO:0000981">
    <property type="term" value="F:DNA-binding transcription factor activity, RNA polymerase II-specific"/>
    <property type="evidence" value="ECO:0007669"/>
    <property type="project" value="InterPro"/>
</dbReference>
<reference evidence="4 5" key="1">
    <citation type="submission" date="2016-04" db="EMBL/GenBank/DDBJ databases">
        <title>A degradative enzymes factory behind the ericoid mycorrhizal symbiosis.</title>
        <authorList>
            <consortium name="DOE Joint Genome Institute"/>
            <person name="Martino E."/>
            <person name="Morin E."/>
            <person name="Grelet G."/>
            <person name="Kuo A."/>
            <person name="Kohler A."/>
            <person name="Daghino S."/>
            <person name="Barry K."/>
            <person name="Choi C."/>
            <person name="Cichocki N."/>
            <person name="Clum A."/>
            <person name="Copeland A."/>
            <person name="Hainaut M."/>
            <person name="Haridas S."/>
            <person name="Labutti K."/>
            <person name="Lindquist E."/>
            <person name="Lipzen A."/>
            <person name="Khouja H.-R."/>
            <person name="Murat C."/>
            <person name="Ohm R."/>
            <person name="Olson A."/>
            <person name="Spatafora J."/>
            <person name="Veneault-Fourrey C."/>
            <person name="Henrissat B."/>
            <person name="Grigoriev I."/>
            <person name="Martin F."/>
            <person name="Perotto S."/>
        </authorList>
    </citation>
    <scope>NUCLEOTIDE SEQUENCE [LARGE SCALE GENOMIC DNA]</scope>
    <source>
        <strain evidence="4 5">E</strain>
    </source>
</reference>
<evidence type="ECO:0000256" key="1">
    <source>
        <dbReference type="ARBA" id="ARBA00023242"/>
    </source>
</evidence>
<feature type="region of interest" description="Disordered" evidence="2">
    <location>
        <begin position="89"/>
        <end position="139"/>
    </location>
</feature>
<sequence length="843" mass="92703">MDDEDGSLLPLTPPNTSDAEDPHDAEANTENSDNESLLSFNFDAPAADVPREGAIFATCAPTPSSRMPESIRNLGILLNRKRRAAAQSAMRGGATAWLDQDDSGTYDPKRKRATPDEQPQKKAKKRKRSPVLDENGIPQLRREAYKGGYSLMVTLTLESEKGVQYLRSIAPGPLESGSSRSSSKSSDSSADSDRDSGYGSFPKPRRRERRRQQPERLGAPSFRADGLRLEDLTVGHPQRRGCKACFEAGDDGCSLIGDISGFPCEACRDASVECELILKPGLKRVCERCKRMRRSCSYRTDAGRGVDSCNLCEEDGVKCCAGPMKESSYARRFERGERQRENEEAEGRERMWVACNQCRGAGKRCSNKGKTDWGPCSGCRKNNEECKFVLPSQRQPLETVEPSLPIQPKKRNGKSSRRSKWRSETPEGRRLGSGGEFPTPTRNSQTLFNEVAAREGRRSRKKGPHHIFKVTSFCHPIKFNYEPDPMGKNPCSFCDYPTFGICGLQEATGPRTVEGFYVPASEGGGFEEIHNGYSEAGYTQTKMCVGCTFDRIRIIGCRSHRLRKLIHGVDIDPRVWDEEAWAASCEAIHAQDWEGARLVYEAKYCSVCPDLAHFACGTQSFALDGGQGEGCGLLLCERCKDMMGHCFKAGISGGSESLDAVIGEAGRAKLLYPNGVRADAEFLTSDGELMVRVGQGMGSDFDEKGKDRDSDEDKVEVVKPRTLDKGKGKDMSYFASPGIDKGKGKQTTPRVWVGDFSGGGWVNDEVVETKAPTQMSFGAKLEAGVAKAMAGGMGGGVKMERKSIKFGDEIRASGKAKELSRWWDKDKGEWGEVEVIELSDDED</sequence>
<evidence type="ECO:0000313" key="4">
    <source>
        <dbReference type="EMBL" id="PMD53542.1"/>
    </source>
</evidence>
<feature type="region of interest" description="Disordered" evidence="2">
    <location>
        <begin position="1"/>
        <end position="44"/>
    </location>
</feature>
<evidence type="ECO:0000259" key="3">
    <source>
        <dbReference type="PROSITE" id="PS50048"/>
    </source>
</evidence>
<keyword evidence="1" id="KW-0539">Nucleus</keyword>
<feature type="region of interest" description="Disordered" evidence="2">
    <location>
        <begin position="170"/>
        <end position="222"/>
    </location>
</feature>
<dbReference type="SUPFAM" id="SSF57701">
    <property type="entry name" value="Zn2/Cys6 DNA-binding domain"/>
    <property type="match status" value="1"/>
</dbReference>
<feature type="region of interest" description="Disordered" evidence="2">
    <location>
        <begin position="397"/>
        <end position="445"/>
    </location>
</feature>
<evidence type="ECO:0000256" key="2">
    <source>
        <dbReference type="SAM" id="MobiDB-lite"/>
    </source>
</evidence>
<gene>
    <name evidence="4" type="ORF">K444DRAFT_635331</name>
</gene>
<protein>
    <recommendedName>
        <fullName evidence="3">Zn(2)-C6 fungal-type domain-containing protein</fullName>
    </recommendedName>
</protein>
<dbReference type="OrthoDB" id="5303703at2759"/>
<dbReference type="AlphaFoldDB" id="A0A2J6SS06"/>